<proteinExistence type="predicted"/>
<reference evidence="2" key="1">
    <citation type="submission" date="2013-05" db="EMBL/GenBank/DDBJ databases">
        <authorList>
            <person name="Harkins D.M."/>
            <person name="Durkin A.S."/>
            <person name="Brinkac L.M."/>
            <person name="Haft D.H."/>
            <person name="Selengut J.D."/>
            <person name="Sanka R."/>
            <person name="DePew J."/>
            <person name="Purushe J."/>
            <person name="Hartskeerl R.A."/>
            <person name="Ahmed A."/>
            <person name="van der Linden H."/>
            <person name="Goris M.G.A."/>
            <person name="Vinetz J.M."/>
            <person name="Sutton G.G."/>
            <person name="Nierman W.C."/>
            <person name="Fouts D.E."/>
        </authorList>
    </citation>
    <scope>NUCLEOTIDE SEQUENCE [LARGE SCALE GENOMIC DNA]</scope>
    <source>
        <strain evidence="2">5399</strain>
    </source>
</reference>
<evidence type="ECO:0000259" key="1">
    <source>
        <dbReference type="Pfam" id="PF01872"/>
    </source>
</evidence>
<dbReference type="Proteomes" id="UP000015454">
    <property type="component" value="Unassembled WGS sequence"/>
</dbReference>
<dbReference type="InterPro" id="IPR024072">
    <property type="entry name" value="DHFR-like_dom_sf"/>
</dbReference>
<keyword evidence="3" id="KW-1185">Reference proteome</keyword>
<evidence type="ECO:0000313" key="3">
    <source>
        <dbReference type="Proteomes" id="UP000015454"/>
    </source>
</evidence>
<dbReference type="PANTHER" id="PTHR38011:SF11">
    <property type="entry name" value="2,5-DIAMINO-6-RIBOSYLAMINO-4(3H)-PYRIMIDINONE 5'-PHOSPHATE REDUCTASE"/>
    <property type="match status" value="1"/>
</dbReference>
<dbReference type="SUPFAM" id="SSF53597">
    <property type="entry name" value="Dihydrofolate reductase-like"/>
    <property type="match status" value="1"/>
</dbReference>
<dbReference type="InterPro" id="IPR050765">
    <property type="entry name" value="Riboflavin_Biosynth_HTPR"/>
</dbReference>
<dbReference type="PANTHER" id="PTHR38011">
    <property type="entry name" value="DIHYDROFOLATE REDUCTASE FAMILY PROTEIN (AFU_ORTHOLOGUE AFUA_8G06820)"/>
    <property type="match status" value="1"/>
</dbReference>
<dbReference type="GO" id="GO:0009231">
    <property type="term" value="P:riboflavin biosynthetic process"/>
    <property type="evidence" value="ECO:0007669"/>
    <property type="project" value="InterPro"/>
</dbReference>
<dbReference type="STRING" id="1049789.LEP1GSC050_0165"/>
<dbReference type="AlphaFoldDB" id="T0GMN2"/>
<sequence>MDRLENKKNGRVCWSMRKIIFQMMVTLDGFFEGPNDEIDWHRVDDEFNEYAVDLLGKVDTLLFGRVTYDLMAGYWPTPAAVKDDPIVAGRMNDLPKIVFSKTLNRVEWQNTKLIKDNIADEVLKLKNQSGRDMAIFGSSNLALTFIKHGLIDEFRIMVNPVVLGNGKTLFDGIDSKLNLKLVQTKIFGSGLVSLHYKPD</sequence>
<name>T0GMN2_9LEPT</name>
<accession>T0GMN2</accession>
<comment type="caution">
    <text evidence="2">The sequence shown here is derived from an EMBL/GenBank/DDBJ whole genome shotgun (WGS) entry which is preliminary data.</text>
</comment>
<gene>
    <name evidence="2" type="ORF">LEP1GSC050_0165</name>
</gene>
<organism evidence="2 3">
    <name type="scientific">Leptospira broomii serovar Hurstbridge str. 5399</name>
    <dbReference type="NCBI Taxonomy" id="1049789"/>
    <lineage>
        <taxon>Bacteria</taxon>
        <taxon>Pseudomonadati</taxon>
        <taxon>Spirochaetota</taxon>
        <taxon>Spirochaetia</taxon>
        <taxon>Leptospirales</taxon>
        <taxon>Leptospiraceae</taxon>
        <taxon>Leptospira</taxon>
    </lineage>
</organism>
<dbReference type="GO" id="GO:0008703">
    <property type="term" value="F:5-amino-6-(5-phosphoribosylamino)uracil reductase activity"/>
    <property type="evidence" value="ECO:0007669"/>
    <property type="project" value="InterPro"/>
</dbReference>
<dbReference type="EMBL" id="AHMO02000007">
    <property type="protein sequence ID" value="EQA46588.1"/>
    <property type="molecule type" value="Genomic_DNA"/>
</dbReference>
<dbReference type="Gene3D" id="3.40.430.10">
    <property type="entry name" value="Dihydrofolate Reductase, subunit A"/>
    <property type="match status" value="1"/>
</dbReference>
<protein>
    <submittedName>
        <fullName evidence="2">Riboflavin biosynthesis protein RibD C-terminal domain protein</fullName>
    </submittedName>
</protein>
<evidence type="ECO:0000313" key="2">
    <source>
        <dbReference type="EMBL" id="EQA46588.1"/>
    </source>
</evidence>
<feature type="domain" description="Bacterial bifunctional deaminase-reductase C-terminal" evidence="1">
    <location>
        <begin position="17"/>
        <end position="192"/>
    </location>
</feature>
<dbReference type="Pfam" id="PF01872">
    <property type="entry name" value="RibD_C"/>
    <property type="match status" value="1"/>
</dbReference>
<dbReference type="InterPro" id="IPR002734">
    <property type="entry name" value="RibDG_C"/>
</dbReference>